<dbReference type="PROSITE" id="PS50979">
    <property type="entry name" value="BC"/>
    <property type="match status" value="1"/>
</dbReference>
<dbReference type="OrthoDB" id="4435847at2"/>
<evidence type="ECO:0000259" key="17">
    <source>
        <dbReference type="PROSITE" id="PS50975"/>
    </source>
</evidence>
<keyword evidence="4" id="KW-0312">Gluconeogenesis</keyword>
<dbReference type="Gene3D" id="3.10.600.10">
    <property type="entry name" value="pyruvate carboxylase f1077a mutant domain"/>
    <property type="match status" value="1"/>
</dbReference>
<organism evidence="20 21">
    <name type="scientific">Lentzea albidocapillata</name>
    <dbReference type="NCBI Taxonomy" id="40571"/>
    <lineage>
        <taxon>Bacteria</taxon>
        <taxon>Bacillati</taxon>
        <taxon>Actinomycetota</taxon>
        <taxon>Actinomycetes</taxon>
        <taxon>Pseudonocardiales</taxon>
        <taxon>Pseudonocardiaceae</taxon>
        <taxon>Lentzea</taxon>
    </lineage>
</organism>
<dbReference type="eggNOG" id="COG1038">
    <property type="taxonomic scope" value="Bacteria"/>
</dbReference>
<dbReference type="GO" id="GO:0005524">
    <property type="term" value="F:ATP binding"/>
    <property type="evidence" value="ECO:0007669"/>
    <property type="project" value="UniProtKB-UniRule"/>
</dbReference>
<evidence type="ECO:0000256" key="7">
    <source>
        <dbReference type="ARBA" id="ARBA00022741"/>
    </source>
</evidence>
<dbReference type="SUPFAM" id="SSF56059">
    <property type="entry name" value="Glutathione synthetase ATP-binding domain-like"/>
    <property type="match status" value="1"/>
</dbReference>
<gene>
    <name evidence="20" type="ORF">SAMN05660733_03443</name>
</gene>
<feature type="binding site" evidence="13">
    <location>
        <position position="235"/>
    </location>
    <ligand>
        <name>ATP</name>
        <dbReference type="ChEBI" id="CHEBI:30616"/>
    </ligand>
</feature>
<dbReference type="Pfam" id="PF00364">
    <property type="entry name" value="Biotin_lipoyl"/>
    <property type="match status" value="1"/>
</dbReference>
<feature type="binding site" evidence="14">
    <location>
        <position position="733"/>
    </location>
    <ligand>
        <name>Mn(2+)</name>
        <dbReference type="ChEBI" id="CHEBI:29035"/>
    </ligand>
</feature>
<feature type="binding site" description="via carbamate group" evidence="14">
    <location>
        <position position="704"/>
    </location>
    <ligand>
        <name>Mn(2+)</name>
        <dbReference type="ChEBI" id="CHEBI:29035"/>
    </ligand>
</feature>
<dbReference type="GO" id="GO:0006094">
    <property type="term" value="P:gluconeogenesis"/>
    <property type="evidence" value="ECO:0007669"/>
    <property type="project" value="UniProtKB-UniPathway"/>
</dbReference>
<dbReference type="FunFam" id="2.40.50.100:FF:000003">
    <property type="entry name" value="Acetyl-CoA carboxylase biotin carboxyl carrier protein"/>
    <property type="match status" value="1"/>
</dbReference>
<evidence type="ECO:0000256" key="9">
    <source>
        <dbReference type="ARBA" id="ARBA00023267"/>
    </source>
</evidence>
<dbReference type="InterPro" id="IPR005479">
    <property type="entry name" value="CPAse_ATP-bd"/>
</dbReference>
<evidence type="ECO:0000256" key="15">
    <source>
        <dbReference type="PIRSR" id="PIRSR001594-4"/>
    </source>
</evidence>
<dbReference type="Pfam" id="PF02436">
    <property type="entry name" value="PYC_OADA"/>
    <property type="match status" value="1"/>
</dbReference>
<dbReference type="Gene3D" id="3.20.20.70">
    <property type="entry name" value="Aldolase class I"/>
    <property type="match status" value="1"/>
</dbReference>
<dbReference type="STRING" id="40571.SAMN05660733_03443"/>
<evidence type="ECO:0000256" key="12">
    <source>
        <dbReference type="PIRSR" id="PIRSR001594-1"/>
    </source>
</evidence>
<dbReference type="Pfam" id="PF00289">
    <property type="entry name" value="Biotin_carb_N"/>
    <property type="match status" value="1"/>
</dbReference>
<evidence type="ECO:0000256" key="4">
    <source>
        <dbReference type="ARBA" id="ARBA00022432"/>
    </source>
</evidence>
<feature type="binding site" evidence="13">
    <location>
        <position position="117"/>
    </location>
    <ligand>
        <name>ATP</name>
        <dbReference type="ChEBI" id="CHEBI:30616"/>
    </ligand>
</feature>
<dbReference type="InterPro" id="IPR001882">
    <property type="entry name" value="Biotin_BS"/>
</dbReference>
<dbReference type="InterPro" id="IPR011053">
    <property type="entry name" value="Single_hybrid_motif"/>
</dbReference>
<dbReference type="InterPro" id="IPR011054">
    <property type="entry name" value="Rudment_hybrid_motif"/>
</dbReference>
<proteinExistence type="predicted"/>
<dbReference type="InterPro" id="IPR011764">
    <property type="entry name" value="Biotin_carboxylation_dom"/>
</dbReference>
<accession>A0A1W2DZD8</accession>
<dbReference type="InterPro" id="IPR005481">
    <property type="entry name" value="BC-like_N"/>
</dbReference>
<dbReference type="UniPathway" id="UPA00138"/>
<dbReference type="GO" id="GO:0046872">
    <property type="term" value="F:metal ion binding"/>
    <property type="evidence" value="ECO:0007669"/>
    <property type="project" value="UniProtKB-KW"/>
</dbReference>
<reference evidence="21" key="1">
    <citation type="submission" date="2017-04" db="EMBL/GenBank/DDBJ databases">
        <authorList>
            <person name="Varghese N."/>
            <person name="Submissions S."/>
        </authorList>
    </citation>
    <scope>NUCLEOTIDE SEQUENCE [LARGE SCALE GENOMIC DNA]</scope>
    <source>
        <strain evidence="21">DSM 44073</strain>
    </source>
</reference>
<feature type="domain" description="Biotin carboxylation" evidence="18">
    <location>
        <begin position="1"/>
        <end position="450"/>
    </location>
</feature>
<evidence type="ECO:0000256" key="11">
    <source>
        <dbReference type="PIRNR" id="PIRNR001594"/>
    </source>
</evidence>
<dbReference type="Pfam" id="PF00682">
    <property type="entry name" value="HMGL-like"/>
    <property type="match status" value="1"/>
</dbReference>
<feature type="binding site" evidence="13">
    <location>
        <position position="868"/>
    </location>
    <ligand>
        <name>substrate</name>
    </ligand>
</feature>
<dbReference type="RefSeq" id="WP_030479720.1">
    <property type="nucleotide sequence ID" value="NZ_FWYC01000008.1"/>
</dbReference>
<evidence type="ECO:0000256" key="8">
    <source>
        <dbReference type="ARBA" id="ARBA00022840"/>
    </source>
</evidence>
<evidence type="ECO:0000256" key="3">
    <source>
        <dbReference type="ARBA" id="ARBA00013057"/>
    </source>
</evidence>
<feature type="binding site" evidence="13">
    <location>
        <position position="200"/>
    </location>
    <ligand>
        <name>ATP</name>
        <dbReference type="ChEBI" id="CHEBI:30616"/>
    </ligand>
</feature>
<dbReference type="Pfam" id="PF02786">
    <property type="entry name" value="CPSase_L_D2"/>
    <property type="match status" value="1"/>
</dbReference>
<dbReference type="NCBIfam" id="NF009554">
    <property type="entry name" value="PRK12999.1"/>
    <property type="match status" value="1"/>
</dbReference>
<keyword evidence="5 11" id="KW-0436">Ligase</keyword>
<dbReference type="FunFam" id="3.30.470.20:FF:000012">
    <property type="entry name" value="Pyruvate carboxylase"/>
    <property type="match status" value="1"/>
</dbReference>
<dbReference type="InterPro" id="IPR000891">
    <property type="entry name" value="PYR_CT"/>
</dbReference>
<dbReference type="PROSITE" id="PS00188">
    <property type="entry name" value="BIOTIN"/>
    <property type="match status" value="1"/>
</dbReference>
<dbReference type="PROSITE" id="PS00867">
    <property type="entry name" value="CPSASE_2"/>
    <property type="match status" value="1"/>
</dbReference>
<evidence type="ECO:0000313" key="20">
    <source>
        <dbReference type="EMBL" id="SMD02462.1"/>
    </source>
</evidence>
<dbReference type="PANTHER" id="PTHR43778:SF2">
    <property type="entry name" value="PYRUVATE CARBOXYLASE, MITOCHONDRIAL"/>
    <property type="match status" value="1"/>
</dbReference>
<dbReference type="PROSITE" id="PS50991">
    <property type="entry name" value="PYR_CT"/>
    <property type="match status" value="1"/>
</dbReference>
<dbReference type="InterPro" id="IPR005930">
    <property type="entry name" value="Pyruv_COase"/>
</dbReference>
<comment type="cofactor">
    <cofactor evidence="1 11">
        <name>biotin</name>
        <dbReference type="ChEBI" id="CHEBI:57586"/>
    </cofactor>
</comment>
<dbReference type="PANTHER" id="PTHR43778">
    <property type="entry name" value="PYRUVATE CARBOXYLASE"/>
    <property type="match status" value="1"/>
</dbReference>
<dbReference type="AlphaFoldDB" id="A0A1W2DZD8"/>
<sequence length="1125" mass="121464">MFRKVLVANRGEIAIRAFRAAYELGAGTVAVFPHEDRNSLHRLKADESYEIGEPGHPVRAYLSVEEIIKAARKAGADAIYPGYGFLSENPELAMACREAGLTFVGPVAEVLELTGNKARAIAAAREAGLPVLESSEPSSNVDELLEASKTMRFPVFVKAVAGGGGRGMRKVDEPAALREALEAASREAESAFGDPTVFLEQAVVEPRHIEVQILADGQGNVIHLFERDCSVQRRHQKVIEIAPAPNLAPELRDRICADAVKFARHIGYRNAGTVEFLLDPQGHYVFIEMNPRIQVEHTVTEEVTDVDLVQSQMRIASGETLEDLGLSQETVQLRGAALQCRITTEDPANGFRPDTGTISAYRSPGGSGIRLDGGTAGAGMAISAHFDSMLVKLTCRGRNFELAVARARRAIAEFRIRGVSTNIPFLQAVLDDPDFYEGRVTTSFIEKRPHLLTARHSADRGTRLLTYLADVTVNHPNGTRPTAVDPREKLPVIDLNAEPPAGSKQKLVELGPEGFARWMRESKAVGVTDTTFRDAHQSLLATRVRTKDLLAVAPHVARMTPELLSLECWGGATYDVALRFLAEDPWERLASLREAVPNINLQMLLRGRNTVGYTPYPEAVTKAFVQEATNTGIDIFRIFDALNDVEQMRPAIEAVRETGTAVAEVALCYTSDLSNPDERLYTLDYYLKLAEQIVGAGAHVLCVKDMAGLLRAPAASRLITALRKEFDVPVHLHTHDTAGGQLATYLAAIQAGVDAIDGATASMAGTTSQPPLSSIVALTDHTGHSTGLDLQNVCDLEPYWESVRKIYAPFESGIPGPTGRVYHHEIPGGQLSNLRTQAVALGLGEKFEEIESMYAAADRMLGHLVKVTPSSKVVGDLALHLVGAGVSPKDFEADPGKFDIPASVIGFLHGELGDPPGGWPEPFRSKALAGRPAPKPVEELSAEDEAGLVDDRRATLNRLLFPGPTKEFRTHRDAYGDTSVLRSKDFFYGLRPGEEYSVDLEPGVRLLIGLEAISEADARGIRTVMATLNGQMRPIQVRDLSVAADIPAAEKADRSNPNHVAAPFAGVVTATVAEGDQVDAGQTVATIEAMKMEAAITAPKAGVVGRLALRGAQQVEGGDLLIVLE</sequence>
<evidence type="ECO:0000259" key="19">
    <source>
        <dbReference type="PROSITE" id="PS50991"/>
    </source>
</evidence>
<dbReference type="SUPFAM" id="SSF52440">
    <property type="entry name" value="PreATP-grasp domain"/>
    <property type="match status" value="1"/>
</dbReference>
<evidence type="ECO:0000256" key="1">
    <source>
        <dbReference type="ARBA" id="ARBA00001953"/>
    </source>
</evidence>
<keyword evidence="7 11" id="KW-0547">Nucleotide-binding</keyword>
<dbReference type="Pfam" id="PF02785">
    <property type="entry name" value="Biotin_carb_C"/>
    <property type="match status" value="1"/>
</dbReference>
<evidence type="ECO:0000256" key="10">
    <source>
        <dbReference type="ARBA" id="ARBA00023268"/>
    </source>
</evidence>
<dbReference type="CDD" id="cd07937">
    <property type="entry name" value="DRE_TIM_PC_TC_5S"/>
    <property type="match status" value="1"/>
</dbReference>
<dbReference type="Gene3D" id="3.30.470.20">
    <property type="entry name" value="ATP-grasp fold, B domain"/>
    <property type="match status" value="1"/>
</dbReference>
<dbReference type="PROSITE" id="PS50968">
    <property type="entry name" value="BIOTINYL_LIPOYL"/>
    <property type="match status" value="1"/>
</dbReference>
<dbReference type="Proteomes" id="UP000192840">
    <property type="component" value="Unassembled WGS sequence"/>
</dbReference>
<dbReference type="SUPFAM" id="SSF51569">
    <property type="entry name" value="Aldolase"/>
    <property type="match status" value="1"/>
</dbReference>
<feature type="modified residue" description="N6-biotinyllysine" evidence="15">
    <location>
        <position position="1091"/>
    </location>
</feature>
<dbReference type="FunFam" id="3.20.20.70:FF:000120">
    <property type="entry name" value="Pyruvate carboxylase"/>
    <property type="match status" value="1"/>
</dbReference>
<dbReference type="NCBIfam" id="NF006761">
    <property type="entry name" value="PRK09282.1"/>
    <property type="match status" value="1"/>
</dbReference>
<dbReference type="InterPro" id="IPR055268">
    <property type="entry name" value="PCB-like"/>
</dbReference>
<keyword evidence="8 11" id="KW-0067">ATP-binding</keyword>
<evidence type="ECO:0000313" key="21">
    <source>
        <dbReference type="Proteomes" id="UP000192840"/>
    </source>
</evidence>
<dbReference type="InterPro" id="IPR011761">
    <property type="entry name" value="ATP-grasp"/>
</dbReference>
<dbReference type="GO" id="GO:0004736">
    <property type="term" value="F:pyruvate carboxylase activity"/>
    <property type="evidence" value="ECO:0007669"/>
    <property type="project" value="UniProtKB-EC"/>
</dbReference>
<evidence type="ECO:0000259" key="16">
    <source>
        <dbReference type="PROSITE" id="PS50968"/>
    </source>
</evidence>
<dbReference type="EMBL" id="FWYC01000008">
    <property type="protein sequence ID" value="SMD02462.1"/>
    <property type="molecule type" value="Genomic_DNA"/>
</dbReference>
<dbReference type="SUPFAM" id="SSF89000">
    <property type="entry name" value="post-HMGL domain-like"/>
    <property type="match status" value="1"/>
</dbReference>
<dbReference type="InterPro" id="IPR016185">
    <property type="entry name" value="PreATP-grasp_dom_sf"/>
</dbReference>
<comment type="function">
    <text evidence="11">Catalyzes a 2-step reaction, involving the ATP-dependent carboxylation of the covalently attached biotin in the first step and the transfer of the carboxyl group to pyruvate in the second.</text>
</comment>
<dbReference type="Gene3D" id="2.40.50.100">
    <property type="match status" value="1"/>
</dbReference>
<dbReference type="EC" id="6.4.1.1" evidence="3 11"/>
<keyword evidence="20" id="KW-0670">Pyruvate</keyword>
<evidence type="ECO:0000256" key="5">
    <source>
        <dbReference type="ARBA" id="ARBA00022598"/>
    </source>
</evidence>
<feature type="binding site" evidence="14">
    <location>
        <position position="735"/>
    </location>
    <ligand>
        <name>Mn(2+)</name>
        <dbReference type="ChEBI" id="CHEBI:29035"/>
    </ligand>
</feature>
<dbReference type="PROSITE" id="PS50975">
    <property type="entry name" value="ATP_GRASP"/>
    <property type="match status" value="1"/>
</dbReference>
<dbReference type="SUPFAM" id="SSF51246">
    <property type="entry name" value="Rudiment single hybrid motif"/>
    <property type="match status" value="1"/>
</dbReference>
<dbReference type="InterPro" id="IPR013785">
    <property type="entry name" value="Aldolase_TIM"/>
</dbReference>
<feature type="binding site" evidence="14">
    <location>
        <position position="534"/>
    </location>
    <ligand>
        <name>Mn(2+)</name>
        <dbReference type="ChEBI" id="CHEBI:29035"/>
    </ligand>
</feature>
<comment type="pathway">
    <text evidence="2">Carbohydrate biosynthesis; gluconeogenesis.</text>
</comment>
<evidence type="ECO:0000256" key="2">
    <source>
        <dbReference type="ARBA" id="ARBA00004742"/>
    </source>
</evidence>
<dbReference type="GO" id="GO:0005737">
    <property type="term" value="C:cytoplasm"/>
    <property type="evidence" value="ECO:0007669"/>
    <property type="project" value="TreeGrafter"/>
</dbReference>
<dbReference type="InterPro" id="IPR000089">
    <property type="entry name" value="Biotin_lipoyl"/>
</dbReference>
<feature type="domain" description="ATP-grasp" evidence="17">
    <location>
        <begin position="121"/>
        <end position="317"/>
    </location>
</feature>
<dbReference type="SMART" id="SM00878">
    <property type="entry name" value="Biotin_carb_C"/>
    <property type="match status" value="1"/>
</dbReference>
<dbReference type="SUPFAM" id="SSF51230">
    <property type="entry name" value="Single hybrid motif"/>
    <property type="match status" value="1"/>
</dbReference>
<keyword evidence="6 14" id="KW-0479">Metal-binding</keyword>
<evidence type="ECO:0000259" key="18">
    <source>
        <dbReference type="PROSITE" id="PS50979"/>
    </source>
</evidence>
<feature type="binding site" evidence="13">
    <location>
        <position position="606"/>
    </location>
    <ligand>
        <name>substrate</name>
    </ligand>
</feature>
<evidence type="ECO:0000256" key="14">
    <source>
        <dbReference type="PIRSR" id="PIRSR001594-3"/>
    </source>
</evidence>
<dbReference type="CDD" id="cd06850">
    <property type="entry name" value="biotinyl_domain"/>
    <property type="match status" value="1"/>
</dbReference>
<evidence type="ECO:0000256" key="13">
    <source>
        <dbReference type="PIRSR" id="PIRSR001594-2"/>
    </source>
</evidence>
<protein>
    <recommendedName>
        <fullName evidence="3 11">Pyruvate carboxylase</fullName>
        <ecNumber evidence="3 11">6.4.1.1</ecNumber>
    </recommendedName>
</protein>
<dbReference type="PIRSF" id="PIRSF001594">
    <property type="entry name" value="Pyruv_carbox"/>
    <property type="match status" value="1"/>
</dbReference>
<comment type="catalytic activity">
    <reaction evidence="11">
        <text>hydrogencarbonate + pyruvate + ATP = oxaloacetate + ADP + phosphate + H(+)</text>
        <dbReference type="Rhea" id="RHEA:20844"/>
        <dbReference type="ChEBI" id="CHEBI:15361"/>
        <dbReference type="ChEBI" id="CHEBI:15378"/>
        <dbReference type="ChEBI" id="CHEBI:16452"/>
        <dbReference type="ChEBI" id="CHEBI:17544"/>
        <dbReference type="ChEBI" id="CHEBI:30616"/>
        <dbReference type="ChEBI" id="CHEBI:43474"/>
        <dbReference type="ChEBI" id="CHEBI:456216"/>
        <dbReference type="EC" id="6.4.1.1"/>
    </reaction>
</comment>
<keyword evidence="10" id="KW-0511">Multifunctional enzyme</keyword>
<dbReference type="InterPro" id="IPR005482">
    <property type="entry name" value="Biotin_COase_C"/>
</dbReference>
<evidence type="ECO:0000256" key="6">
    <source>
        <dbReference type="ARBA" id="ARBA00022723"/>
    </source>
</evidence>
<keyword evidence="21" id="KW-1185">Reference proteome</keyword>
<feature type="modified residue" description="N6-carboxylysine" evidence="15">
    <location>
        <position position="704"/>
    </location>
</feature>
<keyword evidence="9 11" id="KW-0092">Biotin</keyword>
<feature type="active site" evidence="12">
    <location>
        <position position="292"/>
    </location>
</feature>
<feature type="domain" description="Lipoyl-binding" evidence="16">
    <location>
        <begin position="1051"/>
        <end position="1125"/>
    </location>
</feature>
<name>A0A1W2DZD8_9PSEU</name>
<feature type="domain" description="Pyruvate carboxyltransferase" evidence="19">
    <location>
        <begin position="525"/>
        <end position="794"/>
    </location>
</feature>
<dbReference type="NCBIfam" id="TIGR01235">
    <property type="entry name" value="pyruv_carbox"/>
    <property type="match status" value="1"/>
</dbReference>
<dbReference type="InterPro" id="IPR003379">
    <property type="entry name" value="Carboxylase_cons_dom"/>
</dbReference>